<dbReference type="STRING" id="139420.A0A371D4J9"/>
<accession>A0A371D4J9</accession>
<dbReference type="OrthoDB" id="5835829at2759"/>
<proteinExistence type="predicted"/>
<dbReference type="EMBL" id="KZ857418">
    <property type="protein sequence ID" value="RDX47468.1"/>
    <property type="molecule type" value="Genomic_DNA"/>
</dbReference>
<dbReference type="CDD" id="cd03784">
    <property type="entry name" value="GT1_Gtf-like"/>
    <property type="match status" value="1"/>
</dbReference>
<name>A0A371D4J9_9APHY</name>
<dbReference type="AlphaFoldDB" id="A0A371D4J9"/>
<dbReference type="GO" id="GO:0008194">
    <property type="term" value="F:UDP-glycosyltransferase activity"/>
    <property type="evidence" value="ECO:0007669"/>
    <property type="project" value="InterPro"/>
</dbReference>
<gene>
    <name evidence="2" type="ORF">OH76DRAFT_1405799</name>
</gene>
<dbReference type="PANTHER" id="PTHR48045">
    <property type="entry name" value="UDP-GLYCOSYLTRANSFERASE 72B1"/>
    <property type="match status" value="1"/>
</dbReference>
<keyword evidence="1" id="KW-0808">Transferase</keyword>
<evidence type="ECO:0000256" key="1">
    <source>
        <dbReference type="ARBA" id="ARBA00022679"/>
    </source>
</evidence>
<reference evidence="2 3" key="1">
    <citation type="journal article" date="2018" name="Biotechnol. Biofuels">
        <title>Integrative visual omics of the white-rot fungus Polyporus brumalis exposes the biotechnological potential of its oxidative enzymes for delignifying raw plant biomass.</title>
        <authorList>
            <person name="Miyauchi S."/>
            <person name="Rancon A."/>
            <person name="Drula E."/>
            <person name="Hage H."/>
            <person name="Chaduli D."/>
            <person name="Favel A."/>
            <person name="Grisel S."/>
            <person name="Henrissat B."/>
            <person name="Herpoel-Gimbert I."/>
            <person name="Ruiz-Duenas F.J."/>
            <person name="Chevret D."/>
            <person name="Hainaut M."/>
            <person name="Lin J."/>
            <person name="Wang M."/>
            <person name="Pangilinan J."/>
            <person name="Lipzen A."/>
            <person name="Lesage-Meessen L."/>
            <person name="Navarro D."/>
            <person name="Riley R."/>
            <person name="Grigoriev I.V."/>
            <person name="Zhou S."/>
            <person name="Raouche S."/>
            <person name="Rosso M.N."/>
        </authorList>
    </citation>
    <scope>NUCLEOTIDE SEQUENCE [LARGE SCALE GENOMIC DNA]</scope>
    <source>
        <strain evidence="2 3">BRFM 1820</strain>
    </source>
</reference>
<keyword evidence="3" id="KW-1185">Reference proteome</keyword>
<dbReference type="InterPro" id="IPR002213">
    <property type="entry name" value="UDP_glucos_trans"/>
</dbReference>
<dbReference type="Gene3D" id="3.40.50.2000">
    <property type="entry name" value="Glycogen Phosphorylase B"/>
    <property type="match status" value="2"/>
</dbReference>
<evidence type="ECO:0000313" key="3">
    <source>
        <dbReference type="Proteomes" id="UP000256964"/>
    </source>
</evidence>
<organism evidence="2 3">
    <name type="scientific">Lentinus brumalis</name>
    <dbReference type="NCBI Taxonomy" id="2498619"/>
    <lineage>
        <taxon>Eukaryota</taxon>
        <taxon>Fungi</taxon>
        <taxon>Dikarya</taxon>
        <taxon>Basidiomycota</taxon>
        <taxon>Agaricomycotina</taxon>
        <taxon>Agaricomycetes</taxon>
        <taxon>Polyporales</taxon>
        <taxon>Polyporaceae</taxon>
        <taxon>Lentinus</taxon>
    </lineage>
</organism>
<dbReference type="Pfam" id="PF00201">
    <property type="entry name" value="UDPGT"/>
    <property type="match status" value="1"/>
</dbReference>
<evidence type="ECO:0000313" key="2">
    <source>
        <dbReference type="EMBL" id="RDX47468.1"/>
    </source>
</evidence>
<dbReference type="Proteomes" id="UP000256964">
    <property type="component" value="Unassembled WGS sequence"/>
</dbReference>
<dbReference type="PANTHER" id="PTHR48045:SF31">
    <property type="entry name" value="UDP-GLYCOSYLTRANSFERASE 76B1-LIKE"/>
    <property type="match status" value="1"/>
</dbReference>
<protein>
    <submittedName>
        <fullName evidence="2">UDP-Glycosyltransferase/glycogen phosphorylase</fullName>
    </submittedName>
</protein>
<dbReference type="SUPFAM" id="SSF53756">
    <property type="entry name" value="UDP-Glycosyltransferase/glycogen phosphorylase"/>
    <property type="match status" value="1"/>
</dbReference>
<sequence>MFAPRSPPSSDEKHVVIFTIQAWGHARPMCAFAAHLTKISPGIIVTFLTTFGFLERAKAELSRSFEPGEEAYAQRVRFIALEKVEMAVRSDALDEAVTATLKKLVAEAEIECAMTGRRFPPITKPRGVILDLIARKPIEDLRAVPDLKIYLFYPMQLCSLFHLCGPEHLGGKGSLRLKSEEEAARTGRPVREVREEMWCNRTGQVVRVPGLPPMHDYEYFPQVESRPHPTEPECLSVAYETLTLPDAILVFSTESYEAEAVAAVREWYGDTYVVGMILPRGSHASSTEKVQSSEAAQIEAFLNDILETSGKESLLYISFGSVYWPITAPEKLWAFLDVVMERDIPFILSHASPWAQVPDTVKEKVQAYGKGLLSPWTPQQVILNHPATGWFLAHGGQNGIQEAIAAGVPQILWPFSTDQPPNAVHLSENLGIAYELMEVRVGYGLKPIYRTGKSPVGTTDAVREEAREVLSKAFGEDGSRKRARVLELRKAIRAEHEQGGHARRDMLAFIASL</sequence>